<sequence>MSKYLWWKKYITRMQLIQFVFIISHAAASTFLERCPPSNTLKFVIIMNASLFIYLFGKFYVNAYLKSKTVNLKNNEITTPNSKNIKVN</sequence>
<dbReference type="KEGG" id="dpl:KGM_209935"/>
<keyword evidence="8 10" id="KW-0472">Membrane</keyword>
<keyword evidence="6 10" id="KW-1133">Transmembrane helix</keyword>
<dbReference type="EMBL" id="AGBW02003271">
    <property type="protein sequence ID" value="OWR55568.1"/>
    <property type="molecule type" value="Genomic_DNA"/>
</dbReference>
<name>A0A212FP96_DANPL</name>
<dbReference type="InParanoid" id="A0A212FP96"/>
<evidence type="ECO:0000256" key="7">
    <source>
        <dbReference type="ARBA" id="ARBA00023098"/>
    </source>
</evidence>
<comment type="catalytic activity">
    <reaction evidence="10">
        <text>a very-long-chain acyl-CoA + malonyl-CoA + H(+) = a very-long-chain 3-oxoacyl-CoA + CO2 + CoA</text>
        <dbReference type="Rhea" id="RHEA:32727"/>
        <dbReference type="ChEBI" id="CHEBI:15378"/>
        <dbReference type="ChEBI" id="CHEBI:16526"/>
        <dbReference type="ChEBI" id="CHEBI:57287"/>
        <dbReference type="ChEBI" id="CHEBI:57384"/>
        <dbReference type="ChEBI" id="CHEBI:90725"/>
        <dbReference type="ChEBI" id="CHEBI:90736"/>
        <dbReference type="EC" id="2.3.1.199"/>
    </reaction>
</comment>
<reference evidence="11 12" key="1">
    <citation type="journal article" date="2011" name="Cell">
        <title>The monarch butterfly genome yields insights into long-distance migration.</title>
        <authorList>
            <person name="Zhan S."/>
            <person name="Merlin C."/>
            <person name="Boore J.L."/>
            <person name="Reppert S.M."/>
        </authorList>
    </citation>
    <scope>NUCLEOTIDE SEQUENCE [LARGE SCALE GENOMIC DNA]</scope>
    <source>
        <strain evidence="11">F-2</strain>
    </source>
</reference>
<feature type="transmembrane region" description="Helical" evidence="10">
    <location>
        <begin position="44"/>
        <end position="65"/>
    </location>
</feature>
<keyword evidence="3 10" id="KW-0808">Transferase</keyword>
<evidence type="ECO:0000256" key="1">
    <source>
        <dbReference type="ARBA" id="ARBA00004141"/>
    </source>
</evidence>
<dbReference type="AlphaFoldDB" id="A0A212FP96"/>
<evidence type="ECO:0000256" key="5">
    <source>
        <dbReference type="ARBA" id="ARBA00022832"/>
    </source>
</evidence>
<dbReference type="GO" id="GO:0005789">
    <property type="term" value="C:endoplasmic reticulum membrane"/>
    <property type="evidence" value="ECO:0007669"/>
    <property type="project" value="TreeGrafter"/>
</dbReference>
<keyword evidence="9 10" id="KW-0275">Fatty acid biosynthesis</keyword>
<keyword evidence="7 10" id="KW-0443">Lipid metabolism</keyword>
<comment type="similarity">
    <text evidence="10">Belongs to the ELO family.</text>
</comment>
<proteinExistence type="inferred from homology"/>
<evidence type="ECO:0000256" key="2">
    <source>
        <dbReference type="ARBA" id="ARBA00022516"/>
    </source>
</evidence>
<dbReference type="GO" id="GO:0030148">
    <property type="term" value="P:sphingolipid biosynthetic process"/>
    <property type="evidence" value="ECO:0007669"/>
    <property type="project" value="TreeGrafter"/>
</dbReference>
<keyword evidence="12" id="KW-1185">Reference proteome</keyword>
<accession>A0A212FP96</accession>
<evidence type="ECO:0000256" key="6">
    <source>
        <dbReference type="ARBA" id="ARBA00022989"/>
    </source>
</evidence>
<evidence type="ECO:0000256" key="8">
    <source>
        <dbReference type="ARBA" id="ARBA00023136"/>
    </source>
</evidence>
<keyword evidence="5 10" id="KW-0276">Fatty acid metabolism</keyword>
<keyword evidence="2 10" id="KW-0444">Lipid biosynthesis</keyword>
<evidence type="ECO:0000256" key="3">
    <source>
        <dbReference type="ARBA" id="ARBA00022679"/>
    </source>
</evidence>
<evidence type="ECO:0000313" key="11">
    <source>
        <dbReference type="EMBL" id="OWR55568.1"/>
    </source>
</evidence>
<comment type="subcellular location">
    <subcellularLocation>
        <location evidence="1">Membrane</location>
        <topology evidence="1">Multi-pass membrane protein</topology>
    </subcellularLocation>
</comment>
<dbReference type="EC" id="2.3.1.199" evidence="10"/>
<dbReference type="InterPro" id="IPR002076">
    <property type="entry name" value="ELO_fam"/>
</dbReference>
<comment type="caution">
    <text evidence="11">The sequence shown here is derived from an EMBL/GenBank/DDBJ whole genome shotgun (WGS) entry which is preliminary data.</text>
</comment>
<dbReference type="GO" id="GO:0042761">
    <property type="term" value="P:very long-chain fatty acid biosynthetic process"/>
    <property type="evidence" value="ECO:0007669"/>
    <property type="project" value="TreeGrafter"/>
</dbReference>
<evidence type="ECO:0000313" key="12">
    <source>
        <dbReference type="Proteomes" id="UP000007151"/>
    </source>
</evidence>
<keyword evidence="4 10" id="KW-0812">Transmembrane</keyword>
<evidence type="ECO:0000256" key="4">
    <source>
        <dbReference type="ARBA" id="ARBA00022692"/>
    </source>
</evidence>
<dbReference type="Proteomes" id="UP000007151">
    <property type="component" value="Unassembled WGS sequence"/>
</dbReference>
<dbReference type="Pfam" id="PF01151">
    <property type="entry name" value="ELO"/>
    <property type="match status" value="1"/>
</dbReference>
<protein>
    <recommendedName>
        <fullName evidence="10">Elongation of very long chain fatty acids protein</fullName>
        <ecNumber evidence="10">2.3.1.199</ecNumber>
    </recommendedName>
    <alternativeName>
        <fullName evidence="10">Very-long-chain 3-oxoacyl-CoA synthase</fullName>
    </alternativeName>
</protein>
<gene>
    <name evidence="11" type="ORF">KGM_209935</name>
</gene>
<evidence type="ECO:0000256" key="9">
    <source>
        <dbReference type="ARBA" id="ARBA00023160"/>
    </source>
</evidence>
<dbReference type="GO" id="GO:0019367">
    <property type="term" value="P:fatty acid elongation, saturated fatty acid"/>
    <property type="evidence" value="ECO:0007669"/>
    <property type="project" value="TreeGrafter"/>
</dbReference>
<comment type="caution">
    <text evidence="10">Lacks conserved residue(s) required for the propagation of feature annotation.</text>
</comment>
<dbReference type="GO" id="GO:0034625">
    <property type="term" value="P:fatty acid elongation, monounsaturated fatty acid"/>
    <property type="evidence" value="ECO:0007669"/>
    <property type="project" value="TreeGrafter"/>
</dbReference>
<evidence type="ECO:0000256" key="10">
    <source>
        <dbReference type="RuleBase" id="RU361115"/>
    </source>
</evidence>
<dbReference type="eggNOG" id="KOG3071">
    <property type="taxonomic scope" value="Eukaryota"/>
</dbReference>
<dbReference type="GO" id="GO:0034626">
    <property type="term" value="P:fatty acid elongation, polyunsaturated fatty acid"/>
    <property type="evidence" value="ECO:0007669"/>
    <property type="project" value="TreeGrafter"/>
</dbReference>
<dbReference type="PANTHER" id="PTHR11157">
    <property type="entry name" value="FATTY ACID ACYL TRANSFERASE-RELATED"/>
    <property type="match status" value="1"/>
</dbReference>
<organism evidence="11 12">
    <name type="scientific">Danaus plexippus plexippus</name>
    <dbReference type="NCBI Taxonomy" id="278856"/>
    <lineage>
        <taxon>Eukaryota</taxon>
        <taxon>Metazoa</taxon>
        <taxon>Ecdysozoa</taxon>
        <taxon>Arthropoda</taxon>
        <taxon>Hexapoda</taxon>
        <taxon>Insecta</taxon>
        <taxon>Pterygota</taxon>
        <taxon>Neoptera</taxon>
        <taxon>Endopterygota</taxon>
        <taxon>Lepidoptera</taxon>
        <taxon>Glossata</taxon>
        <taxon>Ditrysia</taxon>
        <taxon>Papilionoidea</taxon>
        <taxon>Nymphalidae</taxon>
        <taxon>Danainae</taxon>
        <taxon>Danaini</taxon>
        <taxon>Danaina</taxon>
        <taxon>Danaus</taxon>
        <taxon>Danaus</taxon>
    </lineage>
</organism>
<dbReference type="GO" id="GO:0009922">
    <property type="term" value="F:fatty acid elongase activity"/>
    <property type="evidence" value="ECO:0007669"/>
    <property type="project" value="UniProtKB-EC"/>
</dbReference>